<name>A0A926ERP1_9FIRM</name>
<dbReference type="CDD" id="cd00077">
    <property type="entry name" value="HDc"/>
    <property type="match status" value="1"/>
</dbReference>
<gene>
    <name evidence="2" type="ORF">H8705_07280</name>
</gene>
<dbReference type="InterPro" id="IPR003607">
    <property type="entry name" value="HD/PDEase_dom"/>
</dbReference>
<evidence type="ECO:0000313" key="2">
    <source>
        <dbReference type="EMBL" id="MBC8585382.1"/>
    </source>
</evidence>
<evidence type="ECO:0000313" key="3">
    <source>
        <dbReference type="Proteomes" id="UP000623678"/>
    </source>
</evidence>
<dbReference type="EMBL" id="JACRTD010000004">
    <property type="protein sequence ID" value="MBC8585382.1"/>
    <property type="molecule type" value="Genomic_DNA"/>
</dbReference>
<dbReference type="InterPro" id="IPR006674">
    <property type="entry name" value="HD_domain"/>
</dbReference>
<keyword evidence="3" id="KW-1185">Reference proteome</keyword>
<accession>A0A926ERP1</accession>
<evidence type="ECO:0000259" key="1">
    <source>
        <dbReference type="Pfam" id="PF01966"/>
    </source>
</evidence>
<dbReference type="Proteomes" id="UP000623678">
    <property type="component" value="Unassembled WGS sequence"/>
</dbReference>
<proteinExistence type="predicted"/>
<organism evidence="2 3">
    <name type="scientific">Youxingia wuxianensis</name>
    <dbReference type="NCBI Taxonomy" id="2763678"/>
    <lineage>
        <taxon>Bacteria</taxon>
        <taxon>Bacillati</taxon>
        <taxon>Bacillota</taxon>
        <taxon>Clostridia</taxon>
        <taxon>Eubacteriales</taxon>
        <taxon>Oscillospiraceae</taxon>
        <taxon>Youxingia</taxon>
    </lineage>
</organism>
<dbReference type="RefSeq" id="WP_262395163.1">
    <property type="nucleotide sequence ID" value="NZ_JACRTD010000004.1"/>
</dbReference>
<protein>
    <submittedName>
        <fullName evidence="2">HD domain-containing protein</fullName>
    </submittedName>
</protein>
<dbReference type="Gene3D" id="1.10.3210.10">
    <property type="entry name" value="Hypothetical protein af1432"/>
    <property type="match status" value="1"/>
</dbReference>
<reference evidence="2" key="1">
    <citation type="submission" date="2020-08" db="EMBL/GenBank/DDBJ databases">
        <title>Genome public.</title>
        <authorList>
            <person name="Liu C."/>
            <person name="Sun Q."/>
        </authorList>
    </citation>
    <scope>NUCLEOTIDE SEQUENCE</scope>
    <source>
        <strain evidence="2">NSJ-64</strain>
    </source>
</reference>
<feature type="domain" description="HD" evidence="1">
    <location>
        <begin position="72"/>
        <end position="186"/>
    </location>
</feature>
<sequence>MKKPFPVPDSIRANVKEDLSPMLGEIKDPQMRDYVVEAWAASLFLNGFTAVHELQGSGALDVLVQKNASQAAHLCGTAKISKGIGEALLAMYPALPIDIDLLVAGGLLHDVGKPPEYNKDNRRRWMEKPYLVGNPPVSHALYGYYICMALELPLELACIPGVHCTEGELHGIQRSIAATIVHYADWMYWDCMKVLGELDASFPYADVILAPYQNKTNYEENFLKGIRLSE</sequence>
<dbReference type="AlphaFoldDB" id="A0A926ERP1"/>
<dbReference type="Pfam" id="PF01966">
    <property type="entry name" value="HD"/>
    <property type="match status" value="1"/>
</dbReference>
<dbReference type="SUPFAM" id="SSF109604">
    <property type="entry name" value="HD-domain/PDEase-like"/>
    <property type="match status" value="1"/>
</dbReference>
<comment type="caution">
    <text evidence="2">The sequence shown here is derived from an EMBL/GenBank/DDBJ whole genome shotgun (WGS) entry which is preliminary data.</text>
</comment>